<keyword evidence="5" id="KW-1185">Reference proteome</keyword>
<dbReference type="PROSITE" id="PS50883">
    <property type="entry name" value="EAL"/>
    <property type="match status" value="1"/>
</dbReference>
<dbReference type="Pfam" id="PF00990">
    <property type="entry name" value="GGDEF"/>
    <property type="match status" value="1"/>
</dbReference>
<evidence type="ECO:0000259" key="3">
    <source>
        <dbReference type="PROSITE" id="PS50887"/>
    </source>
</evidence>
<organism evidence="4 5">
    <name type="scientific">Vibrio quintilis</name>
    <dbReference type="NCBI Taxonomy" id="1117707"/>
    <lineage>
        <taxon>Bacteria</taxon>
        <taxon>Pseudomonadati</taxon>
        <taxon>Pseudomonadota</taxon>
        <taxon>Gammaproteobacteria</taxon>
        <taxon>Vibrionales</taxon>
        <taxon>Vibrionaceae</taxon>
        <taxon>Vibrio</taxon>
    </lineage>
</organism>
<feature type="domain" description="GGDEF" evidence="3">
    <location>
        <begin position="420"/>
        <end position="553"/>
    </location>
</feature>
<dbReference type="Gene3D" id="3.30.70.270">
    <property type="match status" value="1"/>
</dbReference>
<dbReference type="EMBL" id="FRFG01000058">
    <property type="protein sequence ID" value="SHO58196.1"/>
    <property type="molecule type" value="Genomic_DNA"/>
</dbReference>
<dbReference type="NCBIfam" id="TIGR00254">
    <property type="entry name" value="GGDEF"/>
    <property type="match status" value="1"/>
</dbReference>
<dbReference type="SMART" id="SM00267">
    <property type="entry name" value="GGDEF"/>
    <property type="match status" value="1"/>
</dbReference>
<keyword evidence="1" id="KW-1133">Transmembrane helix</keyword>
<dbReference type="InterPro" id="IPR035919">
    <property type="entry name" value="EAL_sf"/>
</dbReference>
<accession>A0A1M7Z0G6</accession>
<protein>
    <submittedName>
        <fullName evidence="4">Phytochrome-like protein cph2</fullName>
    </submittedName>
</protein>
<dbReference type="STRING" id="1117707.VQ7734_03966"/>
<dbReference type="CDD" id="cd01948">
    <property type="entry name" value="EAL"/>
    <property type="match status" value="1"/>
</dbReference>
<reference evidence="5" key="1">
    <citation type="submission" date="2016-12" db="EMBL/GenBank/DDBJ databases">
        <authorList>
            <person name="Rodrigo-Torres L."/>
            <person name="Arahal R.D."/>
            <person name="Lucena T."/>
        </authorList>
    </citation>
    <scope>NUCLEOTIDE SEQUENCE [LARGE SCALE GENOMIC DNA]</scope>
</reference>
<dbReference type="InterPro" id="IPR000160">
    <property type="entry name" value="GGDEF_dom"/>
</dbReference>
<dbReference type="PROSITE" id="PS50887">
    <property type="entry name" value="GGDEF"/>
    <property type="match status" value="1"/>
</dbReference>
<dbReference type="InterPro" id="IPR004010">
    <property type="entry name" value="Double_Cache_2"/>
</dbReference>
<dbReference type="CDD" id="cd01949">
    <property type="entry name" value="GGDEF"/>
    <property type="match status" value="1"/>
</dbReference>
<feature type="domain" description="EAL" evidence="2">
    <location>
        <begin position="562"/>
        <end position="815"/>
    </location>
</feature>
<dbReference type="PANTHER" id="PTHR44757:SF2">
    <property type="entry name" value="BIOFILM ARCHITECTURE MAINTENANCE PROTEIN MBAA"/>
    <property type="match status" value="1"/>
</dbReference>
<dbReference type="Pfam" id="PF00563">
    <property type="entry name" value="EAL"/>
    <property type="match status" value="1"/>
</dbReference>
<dbReference type="InterPro" id="IPR043128">
    <property type="entry name" value="Rev_trsase/Diguanyl_cyclase"/>
</dbReference>
<gene>
    <name evidence="4" type="primary">cph2_6</name>
    <name evidence="4" type="ORF">VQ7734_03966</name>
</gene>
<evidence type="ECO:0000259" key="2">
    <source>
        <dbReference type="PROSITE" id="PS50883"/>
    </source>
</evidence>
<evidence type="ECO:0000256" key="1">
    <source>
        <dbReference type="SAM" id="Phobius"/>
    </source>
</evidence>
<keyword evidence="1" id="KW-0812">Transmembrane</keyword>
<dbReference type="InterPro" id="IPR001633">
    <property type="entry name" value="EAL_dom"/>
</dbReference>
<proteinExistence type="predicted"/>
<dbReference type="OrthoDB" id="1316910at2"/>
<evidence type="ECO:0000313" key="5">
    <source>
        <dbReference type="Proteomes" id="UP000184600"/>
    </source>
</evidence>
<dbReference type="AlphaFoldDB" id="A0A1M7Z0G6"/>
<dbReference type="RefSeq" id="WP_073585644.1">
    <property type="nucleotide sequence ID" value="NZ_AP024897.1"/>
</dbReference>
<dbReference type="Gene3D" id="3.30.450.20">
    <property type="entry name" value="PAS domain"/>
    <property type="match status" value="2"/>
</dbReference>
<sequence>MFKLNNQKLLNLIRYTPVVVVCLFIAITHVFLIQDNQDKAAFNLKTLKESLLTQQQDIIREQVYQVSKQLRITRSRTDNQLKEDARKQVHNVYHLIHNLYVRHSDKTEAEIKKIILNALNPLLFFHSQEQLFILDQQGKNLIKPAEFTDISQSGFTVHRQDTYFNLPHQGLGKSPEHLWHNSAETITYIRDFQPFQWTLGITKYKTNALKQMKSQMLEWFSNYEYGEGGYFFVLSPEGTLLAHHYNDFFGLDLTPGNHIGADLLADILEQTNSGGGYIRYQKPLTISGKTALEQIIYVKEVKGWNWIIGTGFYSKRFENYLSAKETQLTRYNNQGLMKLSLIAVVSTVLLILISLYVSHLIARRFNQFQQRIINDVNHLEQTKDQMEYMAHHDALTGLPNRILMIQKINQSIVAARQNNLLVAVMFVDLDNFKNVNDLYGHTLGDQLLKRLGHKFSAIMDEEGFVSRFGGDEFIFCFPGLRDAEEAKHKIRLIQQTLENPVIIEGKIISVGCSIGITMYPDDSTEAESLISKADAVLYKSKSHKKGEALFYDQSISQQIQFDLMIENGLHHALKSRQIYLLYQPQINTATGQIVGVEALARWNHETLGQIPPAKFIETAEKTGLIYELGLFVFKQACLDISPLSIHGEPVNISVNISPKQLLNPQLPEHLTNICFETGTEPQRITLEITENVLIDRLDEVMPLFGQLRELGFGISLDDFGTGYSSLNYLHHLPLTEIKIDRSFIHKLLENSQSEMLVKMIVRIGKFCNMSVVAEGVETEAQLNKLAAHHCDVVQGFYFSPPVLIGQLLSQYDISPDIPAG</sequence>
<dbReference type="Proteomes" id="UP000184600">
    <property type="component" value="Unassembled WGS sequence"/>
</dbReference>
<feature type="transmembrane region" description="Helical" evidence="1">
    <location>
        <begin position="339"/>
        <end position="362"/>
    </location>
</feature>
<dbReference type="SUPFAM" id="SSF55073">
    <property type="entry name" value="Nucleotide cyclase"/>
    <property type="match status" value="1"/>
</dbReference>
<dbReference type="CDD" id="cd12912">
    <property type="entry name" value="PDC2_MCP_like"/>
    <property type="match status" value="1"/>
</dbReference>
<dbReference type="SMART" id="SM00052">
    <property type="entry name" value="EAL"/>
    <property type="match status" value="1"/>
</dbReference>
<dbReference type="Gene3D" id="3.20.20.450">
    <property type="entry name" value="EAL domain"/>
    <property type="match status" value="1"/>
</dbReference>
<dbReference type="PANTHER" id="PTHR44757">
    <property type="entry name" value="DIGUANYLATE CYCLASE DGCP"/>
    <property type="match status" value="1"/>
</dbReference>
<dbReference type="Pfam" id="PF08269">
    <property type="entry name" value="dCache_2"/>
    <property type="match status" value="1"/>
</dbReference>
<dbReference type="InterPro" id="IPR029787">
    <property type="entry name" value="Nucleotide_cyclase"/>
</dbReference>
<name>A0A1M7Z0G6_9VIBR</name>
<evidence type="ECO:0000313" key="4">
    <source>
        <dbReference type="EMBL" id="SHO58196.1"/>
    </source>
</evidence>
<feature type="transmembrane region" description="Helical" evidence="1">
    <location>
        <begin position="12"/>
        <end position="33"/>
    </location>
</feature>
<keyword evidence="1" id="KW-0472">Membrane</keyword>
<dbReference type="InterPro" id="IPR052155">
    <property type="entry name" value="Biofilm_reg_signaling"/>
</dbReference>
<dbReference type="SUPFAM" id="SSF141868">
    <property type="entry name" value="EAL domain-like"/>
    <property type="match status" value="1"/>
</dbReference>